<dbReference type="PRINTS" id="PR00998">
    <property type="entry name" value="CRBOXYPTASET"/>
</dbReference>
<dbReference type="GO" id="GO:0006508">
    <property type="term" value="P:proteolysis"/>
    <property type="evidence" value="ECO:0007669"/>
    <property type="project" value="InterPro"/>
</dbReference>
<evidence type="ECO:0000313" key="1">
    <source>
        <dbReference type="EMBL" id="GAG65795.1"/>
    </source>
</evidence>
<name>X0Z8W4_9ZZZZ</name>
<comment type="caution">
    <text evidence="1">The sequence shown here is derived from an EMBL/GenBank/DDBJ whole genome shotgun (WGS) entry which is preliminary data.</text>
</comment>
<gene>
    <name evidence="1" type="ORF">S01H4_20606</name>
</gene>
<dbReference type="PANTHER" id="PTHR34217:SF1">
    <property type="entry name" value="CARBOXYPEPTIDASE 1"/>
    <property type="match status" value="1"/>
</dbReference>
<dbReference type="PROSITE" id="PS52034">
    <property type="entry name" value="PEPTIDASE_M32"/>
    <property type="match status" value="1"/>
</dbReference>
<dbReference type="Gene3D" id="1.10.1370.30">
    <property type="match status" value="1"/>
</dbReference>
<protein>
    <submittedName>
        <fullName evidence="1">Uncharacterized protein</fullName>
    </submittedName>
</protein>
<organism evidence="1">
    <name type="scientific">marine sediment metagenome</name>
    <dbReference type="NCBI Taxonomy" id="412755"/>
    <lineage>
        <taxon>unclassified sequences</taxon>
        <taxon>metagenomes</taxon>
        <taxon>ecological metagenomes</taxon>
    </lineage>
</organism>
<accession>X0Z8W4</accession>
<dbReference type="AlphaFoldDB" id="X0Z8W4"/>
<sequence length="94" mass="11049">MSDSESQSRFVENIIGRSSEFWHHYQSRFHNITRQAFKDISHQDIAQAINIVKPSKIRVTADEMTYALHIIIRFEIELEQGIPVQVLLSFFLLM</sequence>
<dbReference type="InterPro" id="IPR001333">
    <property type="entry name" value="Peptidase_M32_Taq"/>
</dbReference>
<proteinExistence type="predicted"/>
<dbReference type="Pfam" id="PF02074">
    <property type="entry name" value="Peptidase_M32"/>
    <property type="match status" value="1"/>
</dbReference>
<dbReference type="GO" id="GO:0004181">
    <property type="term" value="F:metallocarboxypeptidase activity"/>
    <property type="evidence" value="ECO:0007669"/>
    <property type="project" value="InterPro"/>
</dbReference>
<dbReference type="PANTHER" id="PTHR34217">
    <property type="entry name" value="METAL-DEPENDENT CARBOXYPEPTIDASE"/>
    <property type="match status" value="1"/>
</dbReference>
<reference evidence="1" key="1">
    <citation type="journal article" date="2014" name="Front. Microbiol.">
        <title>High frequency of phylogenetically diverse reductive dehalogenase-homologous genes in deep subseafloor sedimentary metagenomes.</title>
        <authorList>
            <person name="Kawai M."/>
            <person name="Futagami T."/>
            <person name="Toyoda A."/>
            <person name="Takaki Y."/>
            <person name="Nishi S."/>
            <person name="Hori S."/>
            <person name="Arai W."/>
            <person name="Tsubouchi T."/>
            <person name="Morono Y."/>
            <person name="Uchiyama I."/>
            <person name="Ito T."/>
            <person name="Fujiyama A."/>
            <person name="Inagaki F."/>
            <person name="Takami H."/>
        </authorList>
    </citation>
    <scope>NUCLEOTIDE SEQUENCE</scope>
    <source>
        <strain evidence="1">Expedition CK06-06</strain>
    </source>
</reference>
<dbReference type="EMBL" id="BART01009274">
    <property type="protein sequence ID" value="GAG65795.1"/>
    <property type="molecule type" value="Genomic_DNA"/>
</dbReference>
<dbReference type="SUPFAM" id="SSF55486">
    <property type="entry name" value="Metalloproteases ('zincins'), catalytic domain"/>
    <property type="match status" value="1"/>
</dbReference>